<dbReference type="InterPro" id="IPR029071">
    <property type="entry name" value="Ubiquitin-like_domsf"/>
</dbReference>
<reference evidence="1" key="1">
    <citation type="journal article" date="2019" name="Sci. Rep.">
        <title>Draft genome of Tanacetum cinerariifolium, the natural source of mosquito coil.</title>
        <authorList>
            <person name="Yamashiro T."/>
            <person name="Shiraishi A."/>
            <person name="Satake H."/>
            <person name="Nakayama K."/>
        </authorList>
    </citation>
    <scope>NUCLEOTIDE SEQUENCE</scope>
</reference>
<dbReference type="AlphaFoldDB" id="A0A699QK13"/>
<feature type="non-terminal residue" evidence="1">
    <location>
        <position position="67"/>
    </location>
</feature>
<proteinExistence type="predicted"/>
<accession>A0A699QK13</accession>
<gene>
    <name evidence="1" type="ORF">Tci_835905</name>
</gene>
<keyword evidence="1" id="KW-0808">Transferase</keyword>
<name>A0A699QK13_TANCI</name>
<evidence type="ECO:0000313" key="1">
    <source>
        <dbReference type="EMBL" id="GFC63935.1"/>
    </source>
</evidence>
<dbReference type="GO" id="GO:0016301">
    <property type="term" value="F:kinase activity"/>
    <property type="evidence" value="ECO:0007669"/>
    <property type="project" value="UniProtKB-KW"/>
</dbReference>
<sequence>MSSAALVAISPRSDLLAWRKDEAILIHLAIPGSVVSMRVLESDSIESVKLRIQSYKGFVVKNQKLVC</sequence>
<keyword evidence="1" id="KW-0418">Kinase</keyword>
<comment type="caution">
    <text evidence="1">The sequence shown here is derived from an EMBL/GenBank/DDBJ whole genome shotgun (WGS) entry which is preliminary data.</text>
</comment>
<protein>
    <submittedName>
        <fullName evidence="1">Phosphatidylinositol 4-kinase gamma 4-like</fullName>
    </submittedName>
</protein>
<dbReference type="SUPFAM" id="SSF54236">
    <property type="entry name" value="Ubiquitin-like"/>
    <property type="match status" value="1"/>
</dbReference>
<organism evidence="1">
    <name type="scientific">Tanacetum cinerariifolium</name>
    <name type="common">Dalmatian daisy</name>
    <name type="synonym">Chrysanthemum cinerariifolium</name>
    <dbReference type="NCBI Taxonomy" id="118510"/>
    <lineage>
        <taxon>Eukaryota</taxon>
        <taxon>Viridiplantae</taxon>
        <taxon>Streptophyta</taxon>
        <taxon>Embryophyta</taxon>
        <taxon>Tracheophyta</taxon>
        <taxon>Spermatophyta</taxon>
        <taxon>Magnoliopsida</taxon>
        <taxon>eudicotyledons</taxon>
        <taxon>Gunneridae</taxon>
        <taxon>Pentapetalae</taxon>
        <taxon>asterids</taxon>
        <taxon>campanulids</taxon>
        <taxon>Asterales</taxon>
        <taxon>Asteraceae</taxon>
        <taxon>Asteroideae</taxon>
        <taxon>Anthemideae</taxon>
        <taxon>Anthemidinae</taxon>
        <taxon>Tanacetum</taxon>
    </lineage>
</organism>
<dbReference type="EMBL" id="BKCJ011000198">
    <property type="protein sequence ID" value="GFC63935.1"/>
    <property type="molecule type" value="Genomic_DNA"/>
</dbReference>